<protein>
    <submittedName>
        <fullName evidence="1">ATP-dependent DNA helicase</fullName>
    </submittedName>
</protein>
<dbReference type="Proteomes" id="UP000005808">
    <property type="component" value="Unassembled WGS sequence"/>
</dbReference>
<evidence type="ECO:0000313" key="2">
    <source>
        <dbReference type="Proteomes" id="UP000005808"/>
    </source>
</evidence>
<dbReference type="AlphaFoldDB" id="H1RZQ3"/>
<keyword evidence="1" id="KW-0347">Helicase</keyword>
<dbReference type="PATRIC" id="fig|1127483.3.peg.809"/>
<comment type="caution">
    <text evidence="1">The sequence shown here is derived from an EMBL/GenBank/DDBJ whole genome shotgun (WGS) entry which is preliminary data.</text>
</comment>
<organism evidence="1 2">
    <name type="scientific">Cupriavidus basilensis OR16</name>
    <dbReference type="NCBI Taxonomy" id="1127483"/>
    <lineage>
        <taxon>Bacteria</taxon>
        <taxon>Pseudomonadati</taxon>
        <taxon>Pseudomonadota</taxon>
        <taxon>Betaproteobacteria</taxon>
        <taxon>Burkholderiales</taxon>
        <taxon>Burkholderiaceae</taxon>
        <taxon>Cupriavidus</taxon>
    </lineage>
</organism>
<dbReference type="EMBL" id="AHJE01000012">
    <property type="protein sequence ID" value="EHP44119.1"/>
    <property type="molecule type" value="Genomic_DNA"/>
</dbReference>
<dbReference type="RefSeq" id="WP_006156615.1">
    <property type="nucleotide sequence ID" value="NZ_AHJE01000012.1"/>
</dbReference>
<reference evidence="1 2" key="1">
    <citation type="journal article" date="2012" name="J. Bacteriol.">
        <title>De Novo Genome Project of Cupriavidus basilensis OR16.</title>
        <authorList>
            <person name="Cserhati M."/>
            <person name="Kriszt B."/>
            <person name="Szoboszlay S."/>
            <person name="Toth A."/>
            <person name="Szabo I."/>
            <person name="Tancsics A."/>
            <person name="Nagy I."/>
            <person name="Horvath B."/>
            <person name="Nagy I."/>
            <person name="Kukolya J."/>
        </authorList>
    </citation>
    <scope>NUCLEOTIDE SEQUENCE [LARGE SCALE GENOMIC DNA]</scope>
    <source>
        <strain evidence="1 2">OR16</strain>
    </source>
</reference>
<sequence>MVVAEKIPPYYVDTPYSLRPDKRGERGYALVLNTMRFADDVLPMLEPYLPKLATGKPTGAHACDIVLREAPSARRLTAEVSRK</sequence>
<evidence type="ECO:0000313" key="1">
    <source>
        <dbReference type="EMBL" id="EHP44119.1"/>
    </source>
</evidence>
<accession>H1RZQ3</accession>
<keyword evidence="1" id="KW-0067">ATP-binding</keyword>
<name>H1RZQ3_9BURK</name>
<keyword evidence="1" id="KW-0547">Nucleotide-binding</keyword>
<proteinExistence type="predicted"/>
<dbReference type="GO" id="GO:0004386">
    <property type="term" value="F:helicase activity"/>
    <property type="evidence" value="ECO:0007669"/>
    <property type="project" value="UniProtKB-KW"/>
</dbReference>
<gene>
    <name evidence="1" type="ORF">OR16_04012</name>
</gene>
<keyword evidence="1" id="KW-0378">Hydrolase</keyword>